<dbReference type="AlphaFoldDB" id="A0AAN6XI96"/>
<evidence type="ECO:0000313" key="2">
    <source>
        <dbReference type="Proteomes" id="UP001303160"/>
    </source>
</evidence>
<dbReference type="EMBL" id="MU863912">
    <property type="protein sequence ID" value="KAK4201030.1"/>
    <property type="molecule type" value="Genomic_DNA"/>
</dbReference>
<accession>A0AAN6XI96</accession>
<proteinExistence type="predicted"/>
<reference evidence="1" key="1">
    <citation type="journal article" date="2023" name="Mol. Phylogenet. Evol.">
        <title>Genome-scale phylogeny and comparative genomics of the fungal order Sordariales.</title>
        <authorList>
            <person name="Hensen N."/>
            <person name="Bonometti L."/>
            <person name="Westerberg I."/>
            <person name="Brannstrom I.O."/>
            <person name="Guillou S."/>
            <person name="Cros-Aarteil S."/>
            <person name="Calhoun S."/>
            <person name="Haridas S."/>
            <person name="Kuo A."/>
            <person name="Mondo S."/>
            <person name="Pangilinan J."/>
            <person name="Riley R."/>
            <person name="LaButti K."/>
            <person name="Andreopoulos B."/>
            <person name="Lipzen A."/>
            <person name="Chen C."/>
            <person name="Yan M."/>
            <person name="Daum C."/>
            <person name="Ng V."/>
            <person name="Clum A."/>
            <person name="Steindorff A."/>
            <person name="Ohm R.A."/>
            <person name="Martin F."/>
            <person name="Silar P."/>
            <person name="Natvig D.O."/>
            <person name="Lalanne C."/>
            <person name="Gautier V."/>
            <person name="Ament-Velasquez S.L."/>
            <person name="Kruys A."/>
            <person name="Hutchinson M.I."/>
            <person name="Powell A.J."/>
            <person name="Barry K."/>
            <person name="Miller A.N."/>
            <person name="Grigoriev I.V."/>
            <person name="Debuchy R."/>
            <person name="Gladieux P."/>
            <person name="Hiltunen Thoren M."/>
            <person name="Johannesson H."/>
        </authorList>
    </citation>
    <scope>NUCLEOTIDE SEQUENCE</scope>
    <source>
        <strain evidence="1">CBS 315.58</strain>
    </source>
</reference>
<organism evidence="1 2">
    <name type="scientific">Triangularia verruculosa</name>
    <dbReference type="NCBI Taxonomy" id="2587418"/>
    <lineage>
        <taxon>Eukaryota</taxon>
        <taxon>Fungi</taxon>
        <taxon>Dikarya</taxon>
        <taxon>Ascomycota</taxon>
        <taxon>Pezizomycotina</taxon>
        <taxon>Sordariomycetes</taxon>
        <taxon>Sordariomycetidae</taxon>
        <taxon>Sordariales</taxon>
        <taxon>Podosporaceae</taxon>
        <taxon>Triangularia</taxon>
    </lineage>
</organism>
<reference evidence="1" key="2">
    <citation type="submission" date="2023-05" db="EMBL/GenBank/DDBJ databases">
        <authorList>
            <consortium name="Lawrence Berkeley National Laboratory"/>
            <person name="Steindorff A."/>
            <person name="Hensen N."/>
            <person name="Bonometti L."/>
            <person name="Westerberg I."/>
            <person name="Brannstrom I.O."/>
            <person name="Guillou S."/>
            <person name="Cros-Aarteil S."/>
            <person name="Calhoun S."/>
            <person name="Haridas S."/>
            <person name="Kuo A."/>
            <person name="Mondo S."/>
            <person name="Pangilinan J."/>
            <person name="Riley R."/>
            <person name="Labutti K."/>
            <person name="Andreopoulos B."/>
            <person name="Lipzen A."/>
            <person name="Chen C."/>
            <person name="Yanf M."/>
            <person name="Daum C."/>
            <person name="Ng V."/>
            <person name="Clum A."/>
            <person name="Ohm R."/>
            <person name="Martin F."/>
            <person name="Silar P."/>
            <person name="Natvig D."/>
            <person name="Lalanne C."/>
            <person name="Gautier V."/>
            <person name="Ament-Velasquez S.L."/>
            <person name="Kruys A."/>
            <person name="Hutchinson M.I."/>
            <person name="Powell A.J."/>
            <person name="Barry K."/>
            <person name="Miller A.N."/>
            <person name="Grigoriev I.V."/>
            <person name="Debuchy R."/>
            <person name="Gladieux P."/>
            <person name="Thoren M.H."/>
            <person name="Johannesson H."/>
        </authorList>
    </citation>
    <scope>NUCLEOTIDE SEQUENCE</scope>
    <source>
        <strain evidence="1">CBS 315.58</strain>
    </source>
</reference>
<sequence length="278" mass="32337">MSIAWAVERHVRNFQGGNSKKEHLRSILEDFIPRGLLPILVEAVSCVYTYLLQRWKRVIEKTRGGYGVHTHEATDEMTGDCTACQVHDCNVERWANRAIIHGPEALFTQLSTPPKATDPSEQRQSKDSFLSFLYDGEISSRDDYPWPLILYHLQTTISNGVIEADTSKQYKEMVRTWERARVLWNMLENRRVVSTILHEDPPNDISTAWITGWYAHRHVRHHESWALEGLTMRGWVFWADQRVEKLGWSKPAMAGWLAKGQPGWWDECEKWNTINSYA</sequence>
<comment type="caution">
    <text evidence="1">The sequence shown here is derived from an EMBL/GenBank/DDBJ whole genome shotgun (WGS) entry which is preliminary data.</text>
</comment>
<name>A0AAN6XI96_9PEZI</name>
<keyword evidence="2" id="KW-1185">Reference proteome</keyword>
<dbReference type="Proteomes" id="UP001303160">
    <property type="component" value="Unassembled WGS sequence"/>
</dbReference>
<feature type="non-terminal residue" evidence="1">
    <location>
        <position position="278"/>
    </location>
</feature>
<protein>
    <submittedName>
        <fullName evidence="1">Uncharacterized protein</fullName>
    </submittedName>
</protein>
<gene>
    <name evidence="1" type="ORF">QBC40DRAFT_325380</name>
</gene>
<evidence type="ECO:0000313" key="1">
    <source>
        <dbReference type="EMBL" id="KAK4201030.1"/>
    </source>
</evidence>